<dbReference type="Proteomes" id="UP000006727">
    <property type="component" value="Chromosome 1"/>
</dbReference>
<dbReference type="STRING" id="3218.A0A2K1LBQ1"/>
<evidence type="ECO:0000256" key="8">
    <source>
        <dbReference type="SAM" id="MobiDB-lite"/>
    </source>
</evidence>
<evidence type="ECO:0000313" key="12">
    <source>
        <dbReference type="Proteomes" id="UP000006727"/>
    </source>
</evidence>
<dbReference type="InterPro" id="IPR037202">
    <property type="entry name" value="ESCRT_assembly_dom"/>
</dbReference>
<dbReference type="EnsemblPlants" id="Pp3c1_40630V3.1">
    <property type="protein sequence ID" value="Pp3c1_40630V3.1"/>
    <property type="gene ID" value="Pp3c1_40630"/>
</dbReference>
<dbReference type="PANTHER" id="PTHR13678">
    <property type="entry name" value="VACUOLAR PROTEIN SORTING-ASSOCIATED PROTEIN 37"/>
    <property type="match status" value="1"/>
</dbReference>
<dbReference type="FunCoup" id="A0A2K1LBQ1">
    <property type="interactions" value="2391"/>
</dbReference>
<proteinExistence type="inferred from homology"/>
<dbReference type="PANTHER" id="PTHR13678:SF2">
    <property type="entry name" value="VACUOLAR PROTEIN SORTING-ASSOCIATED PROTEIN 37A"/>
    <property type="match status" value="1"/>
</dbReference>
<evidence type="ECO:0000256" key="3">
    <source>
        <dbReference type="ARBA" id="ARBA00022448"/>
    </source>
</evidence>
<dbReference type="Gene3D" id="1.10.287.660">
    <property type="entry name" value="Helix hairpin bin"/>
    <property type="match status" value="1"/>
</dbReference>
<dbReference type="OMA" id="ECEAMDE"/>
<comment type="subcellular location">
    <subcellularLocation>
        <location evidence="1">Endosome</location>
    </subcellularLocation>
</comment>
<evidence type="ECO:0000256" key="1">
    <source>
        <dbReference type="ARBA" id="ARBA00004177"/>
    </source>
</evidence>
<feature type="region of interest" description="Disordered" evidence="8">
    <location>
        <begin position="79"/>
        <end position="116"/>
    </location>
</feature>
<dbReference type="InterPro" id="IPR009851">
    <property type="entry name" value="Mod_r"/>
</dbReference>
<evidence type="ECO:0000256" key="4">
    <source>
        <dbReference type="ARBA" id="ARBA00022753"/>
    </source>
</evidence>
<comment type="similarity">
    <text evidence="2">Belongs to the VPS37 family.</text>
</comment>
<dbReference type="Pfam" id="PF07200">
    <property type="entry name" value="Mod_r"/>
    <property type="match status" value="1"/>
</dbReference>
<dbReference type="AlphaFoldDB" id="A0A2K1LBQ1"/>
<dbReference type="GO" id="GO:0043162">
    <property type="term" value="P:ubiquitin-dependent protein catabolic process via the multivesicular body sorting pathway"/>
    <property type="evidence" value="ECO:0000318"/>
    <property type="project" value="GO_Central"/>
</dbReference>
<feature type="compositionally biased region" description="Low complexity" evidence="8">
    <location>
        <begin position="8"/>
        <end position="19"/>
    </location>
</feature>
<evidence type="ECO:0000313" key="11">
    <source>
        <dbReference type="EnsemblPlants" id="Pp3c1_40630V3.1"/>
    </source>
</evidence>
<feature type="region of interest" description="Disordered" evidence="8">
    <location>
        <begin position="1"/>
        <end position="64"/>
    </location>
</feature>
<feature type="compositionally biased region" description="Low complexity" evidence="8">
    <location>
        <begin position="93"/>
        <end position="114"/>
    </location>
</feature>
<feature type="compositionally biased region" description="Pro residues" evidence="8">
    <location>
        <begin position="44"/>
        <end position="57"/>
    </location>
</feature>
<dbReference type="Gramene" id="Pp3c1_40630V3.1">
    <property type="protein sequence ID" value="Pp3c1_40630V3.1"/>
    <property type="gene ID" value="Pp3c1_40630"/>
</dbReference>
<dbReference type="EnsemblPlants" id="Pp3c1_40630V3.2">
    <property type="protein sequence ID" value="Pp3c1_40630V3.2"/>
    <property type="gene ID" value="Pp3c1_40630"/>
</dbReference>
<protein>
    <recommendedName>
        <fullName evidence="9">VPS37 C-terminal domain-containing protein</fullName>
    </recommendedName>
</protein>
<dbReference type="GO" id="GO:0006623">
    <property type="term" value="P:protein targeting to vacuole"/>
    <property type="evidence" value="ECO:0000318"/>
    <property type="project" value="GO_Central"/>
</dbReference>
<keyword evidence="7" id="KW-0175">Coiled coil</keyword>
<dbReference type="GO" id="GO:0006612">
    <property type="term" value="P:protein targeting to membrane"/>
    <property type="evidence" value="ECO:0000318"/>
    <property type="project" value="GO_Central"/>
</dbReference>
<feature type="compositionally biased region" description="Pro residues" evidence="8">
    <location>
        <begin position="20"/>
        <end position="34"/>
    </location>
</feature>
<dbReference type="GeneID" id="112278760"/>
<organism evidence="10">
    <name type="scientific">Physcomitrium patens</name>
    <name type="common">Spreading-leaved earth moss</name>
    <name type="synonym">Physcomitrella patens</name>
    <dbReference type="NCBI Taxonomy" id="3218"/>
    <lineage>
        <taxon>Eukaryota</taxon>
        <taxon>Viridiplantae</taxon>
        <taxon>Streptophyta</taxon>
        <taxon>Embryophyta</taxon>
        <taxon>Bryophyta</taxon>
        <taxon>Bryophytina</taxon>
        <taxon>Bryopsida</taxon>
        <taxon>Funariidae</taxon>
        <taxon>Funariales</taxon>
        <taxon>Funariaceae</taxon>
        <taxon>Physcomitrium</taxon>
    </lineage>
</organism>
<dbReference type="InterPro" id="IPR029012">
    <property type="entry name" value="Helix_hairpin_bin_sf"/>
</dbReference>
<dbReference type="SUPFAM" id="SSF140111">
    <property type="entry name" value="Endosomal sorting complex assembly domain"/>
    <property type="match status" value="1"/>
</dbReference>
<accession>A0A2K1LBQ1</accession>
<keyword evidence="3 6" id="KW-0813">Transport</keyword>
<feature type="compositionally biased region" description="Polar residues" evidence="8">
    <location>
        <begin position="79"/>
        <end position="92"/>
    </location>
</feature>
<evidence type="ECO:0000256" key="2">
    <source>
        <dbReference type="ARBA" id="ARBA00007617"/>
    </source>
</evidence>
<dbReference type="PaxDb" id="3218-PP1S424_28V6.1"/>
<name>A0A2K1LBQ1_PHYPA</name>
<reference evidence="10 12" key="1">
    <citation type="journal article" date="2008" name="Science">
        <title>The Physcomitrella genome reveals evolutionary insights into the conquest of land by plants.</title>
        <authorList>
            <person name="Rensing S."/>
            <person name="Lang D."/>
            <person name="Zimmer A."/>
            <person name="Terry A."/>
            <person name="Salamov A."/>
            <person name="Shapiro H."/>
            <person name="Nishiyama T."/>
            <person name="Perroud P.-F."/>
            <person name="Lindquist E."/>
            <person name="Kamisugi Y."/>
            <person name="Tanahashi T."/>
            <person name="Sakakibara K."/>
            <person name="Fujita T."/>
            <person name="Oishi K."/>
            <person name="Shin-I T."/>
            <person name="Kuroki Y."/>
            <person name="Toyoda A."/>
            <person name="Suzuki Y."/>
            <person name="Hashimoto A."/>
            <person name="Yamaguchi K."/>
            <person name="Sugano A."/>
            <person name="Kohara Y."/>
            <person name="Fujiyama A."/>
            <person name="Anterola A."/>
            <person name="Aoki S."/>
            <person name="Ashton N."/>
            <person name="Barbazuk W.B."/>
            <person name="Barker E."/>
            <person name="Bennetzen J."/>
            <person name="Bezanilla M."/>
            <person name="Blankenship R."/>
            <person name="Cho S.H."/>
            <person name="Dutcher S."/>
            <person name="Estelle M."/>
            <person name="Fawcett J.A."/>
            <person name="Gundlach H."/>
            <person name="Hanada K."/>
            <person name="Heyl A."/>
            <person name="Hicks K.A."/>
            <person name="Hugh J."/>
            <person name="Lohr M."/>
            <person name="Mayer K."/>
            <person name="Melkozernov A."/>
            <person name="Murata T."/>
            <person name="Nelson D."/>
            <person name="Pils B."/>
            <person name="Prigge M."/>
            <person name="Reiss B."/>
            <person name="Renner T."/>
            <person name="Rombauts S."/>
            <person name="Rushton P."/>
            <person name="Sanderfoot A."/>
            <person name="Schween G."/>
            <person name="Shiu S.-H."/>
            <person name="Stueber K."/>
            <person name="Theodoulou F.L."/>
            <person name="Tu H."/>
            <person name="Van de Peer Y."/>
            <person name="Verrier P.J."/>
            <person name="Waters E."/>
            <person name="Wood A."/>
            <person name="Yang L."/>
            <person name="Cove D."/>
            <person name="Cuming A."/>
            <person name="Hasebe M."/>
            <person name="Lucas S."/>
            <person name="Mishler D.B."/>
            <person name="Reski R."/>
            <person name="Grigoriev I."/>
            <person name="Quatrano R.S."/>
            <person name="Boore J.L."/>
        </authorList>
    </citation>
    <scope>NUCLEOTIDE SEQUENCE [LARGE SCALE GENOMIC DNA]</scope>
    <source>
        <strain evidence="11 12">cv. Gransden 2004</strain>
    </source>
</reference>
<dbReference type="GO" id="GO:0000813">
    <property type="term" value="C:ESCRT I complex"/>
    <property type="evidence" value="ECO:0000318"/>
    <property type="project" value="GO_Central"/>
</dbReference>
<gene>
    <name evidence="11" type="primary">LOC112278760</name>
    <name evidence="10" type="ORF">PHYPA_001882</name>
</gene>
<reference evidence="11" key="3">
    <citation type="submission" date="2020-12" db="UniProtKB">
        <authorList>
            <consortium name="EnsemblPlants"/>
        </authorList>
    </citation>
    <scope>IDENTIFICATION</scope>
</reference>
<dbReference type="EMBL" id="ABEU02000001">
    <property type="protein sequence ID" value="PNR63456.1"/>
    <property type="molecule type" value="Genomic_DNA"/>
</dbReference>
<dbReference type="RefSeq" id="XP_024368259.1">
    <property type="nucleotide sequence ID" value="XM_024512491.2"/>
</dbReference>
<dbReference type="KEGG" id="ppp:112278760"/>
<evidence type="ECO:0000256" key="5">
    <source>
        <dbReference type="ARBA" id="ARBA00022927"/>
    </source>
</evidence>
<keyword evidence="12" id="KW-1185">Reference proteome</keyword>
<keyword evidence="5 6" id="KW-0653">Protein transport</keyword>
<feature type="domain" description="VPS37 C-terminal" evidence="9">
    <location>
        <begin position="190"/>
        <end position="273"/>
    </location>
</feature>
<keyword evidence="4" id="KW-0967">Endosome</keyword>
<dbReference type="Gramene" id="Pp3c1_40630V3.2">
    <property type="protein sequence ID" value="Pp3c1_40630V3.2"/>
    <property type="gene ID" value="Pp3c1_40630"/>
</dbReference>
<sequence length="273" mass="30568">MFTSFMRGGQQQQQQQQQGQPPPPLQSWYPPPVVGPSNTGLSRVPPPPNFGAPPPGINPLAWQPISDARPASSIYPSSTLSGSYSRGYTRPNSSQVSSSGSYSSNSGASNSMASLEAKSPEELTRLLNDKDAYNAYLHSLDDVRRLDTINAELEKSTIDESRNNLMKESELAELRTQCMIIRNTELAVSRERFEELEKRYKDIQANCSIPALLHKLQDATNEADEVSENLHRKFLAGEIELLEFIREYRQLRLLYHRRSLIRMSALSSMPTPG</sequence>
<dbReference type="OrthoDB" id="10260857at2759"/>
<dbReference type="PROSITE" id="PS51314">
    <property type="entry name" value="VPS37_C"/>
    <property type="match status" value="1"/>
</dbReference>
<feature type="coiled-coil region" evidence="7">
    <location>
        <begin position="186"/>
        <end position="229"/>
    </location>
</feature>
<evidence type="ECO:0000256" key="7">
    <source>
        <dbReference type="SAM" id="Coils"/>
    </source>
</evidence>
<evidence type="ECO:0000259" key="9">
    <source>
        <dbReference type="PROSITE" id="PS51314"/>
    </source>
</evidence>
<evidence type="ECO:0000313" key="10">
    <source>
        <dbReference type="EMBL" id="PNR63456.1"/>
    </source>
</evidence>
<evidence type="ECO:0000256" key="6">
    <source>
        <dbReference type="PROSITE-ProRule" id="PRU00646"/>
    </source>
</evidence>
<reference evidence="10 12" key="2">
    <citation type="journal article" date="2018" name="Plant J.">
        <title>The Physcomitrella patens chromosome-scale assembly reveals moss genome structure and evolution.</title>
        <authorList>
            <person name="Lang D."/>
            <person name="Ullrich K.K."/>
            <person name="Murat F."/>
            <person name="Fuchs J."/>
            <person name="Jenkins J."/>
            <person name="Haas F.B."/>
            <person name="Piednoel M."/>
            <person name="Gundlach H."/>
            <person name="Van Bel M."/>
            <person name="Meyberg R."/>
            <person name="Vives C."/>
            <person name="Morata J."/>
            <person name="Symeonidi A."/>
            <person name="Hiss M."/>
            <person name="Muchero W."/>
            <person name="Kamisugi Y."/>
            <person name="Saleh O."/>
            <person name="Blanc G."/>
            <person name="Decker E.L."/>
            <person name="van Gessel N."/>
            <person name="Grimwood J."/>
            <person name="Hayes R.D."/>
            <person name="Graham S.W."/>
            <person name="Gunter L.E."/>
            <person name="McDaniel S.F."/>
            <person name="Hoernstein S.N.W."/>
            <person name="Larsson A."/>
            <person name="Li F.W."/>
            <person name="Perroud P.F."/>
            <person name="Phillips J."/>
            <person name="Ranjan P."/>
            <person name="Rokshar D.S."/>
            <person name="Rothfels C.J."/>
            <person name="Schneider L."/>
            <person name="Shu S."/>
            <person name="Stevenson D.W."/>
            <person name="Thummler F."/>
            <person name="Tillich M."/>
            <person name="Villarreal Aguilar J.C."/>
            <person name="Widiez T."/>
            <person name="Wong G.K."/>
            <person name="Wymore A."/>
            <person name="Zhang Y."/>
            <person name="Zimmer A.D."/>
            <person name="Quatrano R.S."/>
            <person name="Mayer K.F.X."/>
            <person name="Goodstein D."/>
            <person name="Casacuberta J.M."/>
            <person name="Vandepoele K."/>
            <person name="Reski R."/>
            <person name="Cuming A.C."/>
            <person name="Tuskan G.A."/>
            <person name="Maumus F."/>
            <person name="Salse J."/>
            <person name="Schmutz J."/>
            <person name="Rensing S.A."/>
        </authorList>
    </citation>
    <scope>NUCLEOTIDE SEQUENCE [LARGE SCALE GENOMIC DNA]</scope>
    <source>
        <strain evidence="11 12">cv. Gransden 2004</strain>
    </source>
</reference>